<organism evidence="1 2">
    <name type="scientific">Rhodoferax antarcticus ANT.BR</name>
    <dbReference type="NCBI Taxonomy" id="1111071"/>
    <lineage>
        <taxon>Bacteria</taxon>
        <taxon>Pseudomonadati</taxon>
        <taxon>Pseudomonadota</taxon>
        <taxon>Betaproteobacteria</taxon>
        <taxon>Burkholderiales</taxon>
        <taxon>Comamonadaceae</taxon>
        <taxon>Rhodoferax</taxon>
    </lineage>
</organism>
<comment type="caution">
    <text evidence="1">The sequence shown here is derived from an EMBL/GenBank/DDBJ whole genome shotgun (WGS) entry which is preliminary data.</text>
</comment>
<dbReference type="EMBL" id="MSYM01000008">
    <property type="protein sequence ID" value="OLP07260.1"/>
    <property type="molecule type" value="Genomic_DNA"/>
</dbReference>
<reference evidence="1 2" key="1">
    <citation type="submission" date="2017-01" db="EMBL/GenBank/DDBJ databases">
        <title>Genome sequence of Rhodoferax antarcticus ANT.BR, a psychrophilic purple nonsulfur bacterium from an Antarctic microbial mat.</title>
        <authorList>
            <person name="Baker J."/>
            <person name="Riester C."/>
            <person name="Skinner B."/>
            <person name="Newell A."/>
            <person name="Swingley W."/>
            <person name="Madigan M."/>
            <person name="Jung D."/>
            <person name="Asao M."/>
            <person name="Chen M."/>
            <person name="Loughlin P."/>
            <person name="Pan H."/>
            <person name="Lin S."/>
            <person name="Li N."/>
            <person name="Shaw J."/>
            <person name="Prado M."/>
            <person name="Sherman C."/>
            <person name="Li X."/>
            <person name="Tang J."/>
            <person name="Blankenship R."/>
            <person name="Zhao T."/>
            <person name="Touchman J."/>
            <person name="Sattley M."/>
        </authorList>
    </citation>
    <scope>NUCLEOTIDE SEQUENCE [LARGE SCALE GENOMIC DNA]</scope>
    <source>
        <strain evidence="1 2">ANT.BR</strain>
    </source>
</reference>
<dbReference type="Proteomes" id="UP000185911">
    <property type="component" value="Unassembled WGS sequence"/>
</dbReference>
<dbReference type="AlphaFoldDB" id="A0A1Q8YH91"/>
<keyword evidence="2" id="KW-1185">Reference proteome</keyword>
<sequence length="42" mass="4290">MNFINACAGYASHGHDGAVRLVRASQALGGAAVCDVLQFGIQ</sequence>
<gene>
    <name evidence="1" type="ORF">BLL52_1090</name>
</gene>
<accession>A0A1Q8YH91</accession>
<protein>
    <submittedName>
        <fullName evidence="1">Uncharacterized protein</fullName>
    </submittedName>
</protein>
<proteinExistence type="predicted"/>
<evidence type="ECO:0000313" key="2">
    <source>
        <dbReference type="Proteomes" id="UP000185911"/>
    </source>
</evidence>
<evidence type="ECO:0000313" key="1">
    <source>
        <dbReference type="EMBL" id="OLP07260.1"/>
    </source>
</evidence>
<name>A0A1Q8YH91_9BURK</name>